<dbReference type="Proteomes" id="UP000054324">
    <property type="component" value="Unassembled WGS sequence"/>
</dbReference>
<dbReference type="GeneID" id="20321591"/>
<proteinExistence type="predicted"/>
<dbReference type="AlphaFoldDB" id="A0A074ZD15"/>
<keyword evidence="2" id="KW-1185">Reference proteome</keyword>
<accession>A0A074ZD15</accession>
<dbReference type="CTD" id="20321591"/>
<reference evidence="1 2" key="1">
    <citation type="submission" date="2013-11" db="EMBL/GenBank/DDBJ databases">
        <title>Opisthorchis viverrini - life in the bile duct.</title>
        <authorList>
            <person name="Young N.D."/>
            <person name="Nagarajan N."/>
            <person name="Lin S.J."/>
            <person name="Korhonen P.K."/>
            <person name="Jex A.R."/>
            <person name="Hall R.S."/>
            <person name="Safavi-Hemami H."/>
            <person name="Kaewkong W."/>
            <person name="Bertrand D."/>
            <person name="Gao S."/>
            <person name="Seet Q."/>
            <person name="Wongkham S."/>
            <person name="Teh B.T."/>
            <person name="Wongkham C."/>
            <person name="Intapan P.M."/>
            <person name="Maleewong W."/>
            <person name="Yang X."/>
            <person name="Hu M."/>
            <person name="Wang Z."/>
            <person name="Hofmann A."/>
            <person name="Sternberg P.W."/>
            <person name="Tan P."/>
            <person name="Wang J."/>
            <person name="Gasser R.B."/>
        </authorList>
    </citation>
    <scope>NUCLEOTIDE SEQUENCE [LARGE SCALE GENOMIC DNA]</scope>
</reference>
<dbReference type="RefSeq" id="XP_009171186.1">
    <property type="nucleotide sequence ID" value="XM_009172922.1"/>
</dbReference>
<organism evidence="1 2">
    <name type="scientific">Opisthorchis viverrini</name>
    <name type="common">Southeast Asian liver fluke</name>
    <dbReference type="NCBI Taxonomy" id="6198"/>
    <lineage>
        <taxon>Eukaryota</taxon>
        <taxon>Metazoa</taxon>
        <taxon>Spiralia</taxon>
        <taxon>Lophotrochozoa</taxon>
        <taxon>Platyhelminthes</taxon>
        <taxon>Trematoda</taxon>
        <taxon>Digenea</taxon>
        <taxon>Opisthorchiida</taxon>
        <taxon>Opisthorchiata</taxon>
        <taxon>Opisthorchiidae</taxon>
        <taxon>Opisthorchis</taxon>
    </lineage>
</organism>
<sequence>MTFFDLLFVRRRRTIRAPLPDDPSPSAENRKPYLFTQRESSCFGRIILDAFAALSFVFQFLGNQAYLSHTSSATGKQDGFFEALSRGLRDFEVLIM</sequence>
<name>A0A074ZD15_OPIVI</name>
<evidence type="ECO:0000313" key="1">
    <source>
        <dbReference type="EMBL" id="KER25078.1"/>
    </source>
</evidence>
<gene>
    <name evidence="1" type="ORF">T265_07412</name>
</gene>
<dbReference type="KEGG" id="ovi:T265_07412"/>
<protein>
    <submittedName>
        <fullName evidence="1">Uncharacterized protein</fullName>
    </submittedName>
</protein>
<evidence type="ECO:0000313" key="2">
    <source>
        <dbReference type="Proteomes" id="UP000054324"/>
    </source>
</evidence>
<dbReference type="EMBL" id="KL596788">
    <property type="protein sequence ID" value="KER25078.1"/>
    <property type="molecule type" value="Genomic_DNA"/>
</dbReference>